<feature type="domain" description="Polysaccharide biosynthesis protein CapD-like" evidence="2">
    <location>
        <begin position="7"/>
        <end position="281"/>
    </location>
</feature>
<name>A0A5J5FVU9_9BACL</name>
<dbReference type="AlphaFoldDB" id="A0A5J5FVU9"/>
<comment type="caution">
    <text evidence="3">The sequence shown here is derived from an EMBL/GenBank/DDBJ whole genome shotgun (WGS) entry which is preliminary data.</text>
</comment>
<dbReference type="InterPro" id="IPR003869">
    <property type="entry name" value="Polysac_CapD-like"/>
</dbReference>
<dbReference type="Proteomes" id="UP000367750">
    <property type="component" value="Unassembled WGS sequence"/>
</dbReference>
<dbReference type="Pfam" id="PF02719">
    <property type="entry name" value="Polysacc_synt_2"/>
    <property type="match status" value="1"/>
</dbReference>
<comment type="similarity">
    <text evidence="1">Belongs to the polysaccharide synthase family.</text>
</comment>
<proteinExistence type="inferred from homology"/>
<evidence type="ECO:0000313" key="4">
    <source>
        <dbReference type="Proteomes" id="UP000367750"/>
    </source>
</evidence>
<dbReference type="PANTHER" id="PTHR43318">
    <property type="entry name" value="UDP-N-ACETYLGLUCOSAMINE 4,6-DEHYDRATASE"/>
    <property type="match status" value="1"/>
</dbReference>
<dbReference type="InterPro" id="IPR051203">
    <property type="entry name" value="Polysaccharide_Synthase-Rel"/>
</dbReference>
<dbReference type="PANTHER" id="PTHR43318:SF2">
    <property type="entry name" value="UDP-N-ACETYLGLUCOSAMINE 4,6-DEHYDRATASE (INVERTING)"/>
    <property type="match status" value="1"/>
</dbReference>
<dbReference type="RefSeq" id="WP_150459418.1">
    <property type="nucleotide sequence ID" value="NZ_VYKK01000028.1"/>
</dbReference>
<evidence type="ECO:0000259" key="2">
    <source>
        <dbReference type="Pfam" id="PF02719"/>
    </source>
</evidence>
<keyword evidence="4" id="KW-1185">Reference proteome</keyword>
<gene>
    <name evidence="3" type="ORF">F4V43_16815</name>
</gene>
<protein>
    <submittedName>
        <fullName evidence="3">NAD-dependent epimerase/dehydratase family protein</fullName>
    </submittedName>
</protein>
<organism evidence="3 4">
    <name type="scientific">Paenibacillus spiritus</name>
    <dbReference type="NCBI Taxonomy" id="2496557"/>
    <lineage>
        <taxon>Bacteria</taxon>
        <taxon>Bacillati</taxon>
        <taxon>Bacillota</taxon>
        <taxon>Bacilli</taxon>
        <taxon>Bacillales</taxon>
        <taxon>Paenibacillaceae</taxon>
        <taxon>Paenibacillus</taxon>
    </lineage>
</organism>
<evidence type="ECO:0000313" key="3">
    <source>
        <dbReference type="EMBL" id="KAA8997918.1"/>
    </source>
</evidence>
<dbReference type="InterPro" id="IPR036291">
    <property type="entry name" value="NAD(P)-bd_dom_sf"/>
</dbReference>
<dbReference type="OrthoDB" id="9803111at2"/>
<dbReference type="SUPFAM" id="SSF51735">
    <property type="entry name" value="NAD(P)-binding Rossmann-fold domains"/>
    <property type="match status" value="1"/>
</dbReference>
<dbReference type="CDD" id="cd05237">
    <property type="entry name" value="UDP_invert_4-6DH_SDR_e"/>
    <property type="match status" value="1"/>
</dbReference>
<dbReference type="Gene3D" id="3.40.50.720">
    <property type="entry name" value="NAD(P)-binding Rossmann-like Domain"/>
    <property type="match status" value="1"/>
</dbReference>
<evidence type="ECO:0000256" key="1">
    <source>
        <dbReference type="ARBA" id="ARBA00007430"/>
    </source>
</evidence>
<sequence>MFRGSTILITGGTGSWGQKLAAALLERQPAEIRIYSRGESAQVAMNRAFGGDPRLKFIIGDVRDAQAVLDACRGVHYVFHLAALKHVPVCEFQPQETLKTNVLGTENVIRAAIDCGVRKVIDVSTDKAVDPVNVYGMTKAIGEKLTIRANGWSPGTRFVCIRGGNVLGTSGSVVPLFLRQIAEGKELTLTDAGMTRFFLTLTEAIGLLLKAAEASVGGETFVMRMNGCRIADLAAVLAEASAGDGAAGLPVRETGIRPGEKLHEVLISPYEAPSARIYDSRYFVILPPSPGEALTAAYGGLPKAGFPQYRSDDRLMNRSEIAALLRAEGFIRQARR</sequence>
<reference evidence="3 4" key="1">
    <citation type="submission" date="2019-09" db="EMBL/GenBank/DDBJ databases">
        <title>Bacillus ochoae sp. nov., Paenibacillus whitsoniae sp. nov., Paenibacillus spiritus sp. nov. Isolated from the Mars Exploration Rover during spacecraft assembly.</title>
        <authorList>
            <person name="Seuylemezian A."/>
            <person name="Vaishampayan P."/>
        </authorList>
    </citation>
    <scope>NUCLEOTIDE SEQUENCE [LARGE SCALE GENOMIC DNA]</scope>
    <source>
        <strain evidence="3 4">MER_111</strain>
    </source>
</reference>
<dbReference type="EMBL" id="VYKK01000028">
    <property type="protein sequence ID" value="KAA8997918.1"/>
    <property type="molecule type" value="Genomic_DNA"/>
</dbReference>
<accession>A0A5J5FVU9</accession>